<feature type="non-terminal residue" evidence="2">
    <location>
        <position position="1"/>
    </location>
</feature>
<evidence type="ECO:0000256" key="1">
    <source>
        <dbReference type="SAM" id="MobiDB-lite"/>
    </source>
</evidence>
<dbReference type="InterPro" id="IPR013922">
    <property type="entry name" value="Cyclin_PHO80-like"/>
</dbReference>
<protein>
    <recommendedName>
        <fullName evidence="4">Cyclin N-terminal domain-containing protein</fullName>
    </recommendedName>
</protein>
<feature type="compositionally biased region" description="Pro residues" evidence="1">
    <location>
        <begin position="193"/>
        <end position="214"/>
    </location>
</feature>
<dbReference type="EMBL" id="SGPL01001403">
    <property type="protein sequence ID" value="THH03169.1"/>
    <property type="molecule type" value="Genomic_DNA"/>
</dbReference>
<dbReference type="PANTHER" id="PTHR15615:SF108">
    <property type="entry name" value="PROTEIN CNPPD1"/>
    <property type="match status" value="1"/>
</dbReference>
<dbReference type="Proteomes" id="UP000310158">
    <property type="component" value="Unassembled WGS sequence"/>
</dbReference>
<reference evidence="2 3" key="1">
    <citation type="submission" date="2019-02" db="EMBL/GenBank/DDBJ databases">
        <title>Genome sequencing of the rare red list fungi Bondarzewia mesenterica.</title>
        <authorList>
            <person name="Buettner E."/>
            <person name="Kellner H."/>
        </authorList>
    </citation>
    <scope>NUCLEOTIDE SEQUENCE [LARGE SCALE GENOMIC DNA]</scope>
    <source>
        <strain evidence="2 3">DSM 108281</strain>
    </source>
</reference>
<dbReference type="SUPFAM" id="SSF47954">
    <property type="entry name" value="Cyclin-like"/>
    <property type="match status" value="1"/>
</dbReference>
<feature type="region of interest" description="Disordered" evidence="1">
    <location>
        <begin position="163"/>
        <end position="214"/>
    </location>
</feature>
<dbReference type="Gene3D" id="1.10.472.10">
    <property type="entry name" value="Cyclin-like"/>
    <property type="match status" value="1"/>
</dbReference>
<dbReference type="GO" id="GO:0016538">
    <property type="term" value="F:cyclin-dependent protein serine/threonine kinase regulator activity"/>
    <property type="evidence" value="ECO:0007669"/>
    <property type="project" value="TreeGrafter"/>
</dbReference>
<evidence type="ECO:0000313" key="2">
    <source>
        <dbReference type="EMBL" id="THH03169.1"/>
    </source>
</evidence>
<dbReference type="CDD" id="cd20557">
    <property type="entry name" value="CYCLIN_ScPCL1-like"/>
    <property type="match status" value="1"/>
</dbReference>
<dbReference type="InterPro" id="IPR036915">
    <property type="entry name" value="Cyclin-like_sf"/>
</dbReference>
<accession>A0A4S4KWJ3</accession>
<feature type="compositionally biased region" description="Basic residues" evidence="1">
    <location>
        <begin position="173"/>
        <end position="184"/>
    </location>
</feature>
<dbReference type="GO" id="GO:0005634">
    <property type="term" value="C:nucleus"/>
    <property type="evidence" value="ECO:0007669"/>
    <property type="project" value="TreeGrafter"/>
</dbReference>
<keyword evidence="3" id="KW-1185">Reference proteome</keyword>
<sequence length="214" mass="24050">RISALAPIIKALPSAPFIFQLFACKELPPPSAPPSAPTPRLDHFITYALHRTRLHVSVTFAALFLHQRLKARFPPANGLTGHRLFMFAFMIISNIICDDTYSNKTWSIVGQGMFALREINQMEREMCSYLERQLNVEPQVLRDFEAKVRRDFAGPGPYPLIILPQPSPSPSRTHTRPPHPHLLRSRPSAHACPHPPPRPPPRALPISNPPPPIP</sequence>
<organism evidence="2 3">
    <name type="scientific">Bondarzewia mesenterica</name>
    <dbReference type="NCBI Taxonomy" id="1095465"/>
    <lineage>
        <taxon>Eukaryota</taxon>
        <taxon>Fungi</taxon>
        <taxon>Dikarya</taxon>
        <taxon>Basidiomycota</taxon>
        <taxon>Agaricomycotina</taxon>
        <taxon>Agaricomycetes</taxon>
        <taxon>Russulales</taxon>
        <taxon>Bondarzewiaceae</taxon>
        <taxon>Bondarzewia</taxon>
    </lineage>
</organism>
<dbReference type="GO" id="GO:0019901">
    <property type="term" value="F:protein kinase binding"/>
    <property type="evidence" value="ECO:0007669"/>
    <property type="project" value="InterPro"/>
</dbReference>
<dbReference type="GO" id="GO:0000307">
    <property type="term" value="C:cyclin-dependent protein kinase holoenzyme complex"/>
    <property type="evidence" value="ECO:0007669"/>
    <property type="project" value="TreeGrafter"/>
</dbReference>
<proteinExistence type="predicted"/>
<gene>
    <name evidence="2" type="ORF">EW146_g10495</name>
</gene>
<evidence type="ECO:0008006" key="4">
    <source>
        <dbReference type="Google" id="ProtNLM"/>
    </source>
</evidence>
<dbReference type="OrthoDB" id="244495at2759"/>
<dbReference type="AlphaFoldDB" id="A0A4S4KWJ3"/>
<dbReference type="PANTHER" id="PTHR15615">
    <property type="match status" value="1"/>
</dbReference>
<evidence type="ECO:0000313" key="3">
    <source>
        <dbReference type="Proteomes" id="UP000310158"/>
    </source>
</evidence>
<feature type="non-terminal residue" evidence="2">
    <location>
        <position position="214"/>
    </location>
</feature>
<comment type="caution">
    <text evidence="2">The sequence shown here is derived from an EMBL/GenBank/DDBJ whole genome shotgun (WGS) entry which is preliminary data.</text>
</comment>
<name>A0A4S4KWJ3_9AGAM</name>